<sequence>MCRACNLSLGWPFRFPAADSGFRAWYVTIQVWNDGHLTRGRLFVENCEWF</sequence>
<keyword evidence="3" id="KW-1185">Reference proteome</keyword>
<accession>A0A2K1IR49</accession>
<proteinExistence type="predicted"/>
<reference evidence="2" key="3">
    <citation type="submission" date="2020-12" db="UniProtKB">
        <authorList>
            <consortium name="EnsemblPlants"/>
        </authorList>
    </citation>
    <scope>IDENTIFICATION</scope>
</reference>
<dbReference type="Proteomes" id="UP000006727">
    <property type="component" value="Chromosome 21"/>
</dbReference>
<dbReference type="EMBL" id="ABEU02000021">
    <property type="protein sequence ID" value="PNR31751.1"/>
    <property type="molecule type" value="Genomic_DNA"/>
</dbReference>
<dbReference type="EnsemblPlants" id="Pp3c21_8117V3.1">
    <property type="protein sequence ID" value="PAC:32915947.CDS.1"/>
    <property type="gene ID" value="Pp3c21_8117"/>
</dbReference>
<reference evidence="1 3" key="2">
    <citation type="journal article" date="2018" name="Plant J.">
        <title>The Physcomitrella patens chromosome-scale assembly reveals moss genome structure and evolution.</title>
        <authorList>
            <person name="Lang D."/>
            <person name="Ullrich K.K."/>
            <person name="Murat F."/>
            <person name="Fuchs J."/>
            <person name="Jenkins J."/>
            <person name="Haas F.B."/>
            <person name="Piednoel M."/>
            <person name="Gundlach H."/>
            <person name="Van Bel M."/>
            <person name="Meyberg R."/>
            <person name="Vives C."/>
            <person name="Morata J."/>
            <person name="Symeonidi A."/>
            <person name="Hiss M."/>
            <person name="Muchero W."/>
            <person name="Kamisugi Y."/>
            <person name="Saleh O."/>
            <person name="Blanc G."/>
            <person name="Decker E.L."/>
            <person name="van Gessel N."/>
            <person name="Grimwood J."/>
            <person name="Hayes R.D."/>
            <person name="Graham S.W."/>
            <person name="Gunter L.E."/>
            <person name="McDaniel S.F."/>
            <person name="Hoernstein S.N.W."/>
            <person name="Larsson A."/>
            <person name="Li F.W."/>
            <person name="Perroud P.F."/>
            <person name="Phillips J."/>
            <person name="Ranjan P."/>
            <person name="Rokshar D.S."/>
            <person name="Rothfels C.J."/>
            <person name="Schneider L."/>
            <person name="Shu S."/>
            <person name="Stevenson D.W."/>
            <person name="Thummler F."/>
            <person name="Tillich M."/>
            <person name="Villarreal Aguilar J.C."/>
            <person name="Widiez T."/>
            <person name="Wong G.K."/>
            <person name="Wymore A."/>
            <person name="Zhang Y."/>
            <person name="Zimmer A.D."/>
            <person name="Quatrano R.S."/>
            <person name="Mayer K.F.X."/>
            <person name="Goodstein D."/>
            <person name="Casacuberta J.M."/>
            <person name="Vandepoele K."/>
            <person name="Reski R."/>
            <person name="Cuming A.C."/>
            <person name="Tuskan G.A."/>
            <person name="Maumus F."/>
            <person name="Salse J."/>
            <person name="Schmutz J."/>
            <person name="Rensing S.A."/>
        </authorList>
    </citation>
    <scope>NUCLEOTIDE SEQUENCE [LARGE SCALE GENOMIC DNA]</scope>
    <source>
        <strain evidence="2 3">cv. Gransden 2004</strain>
    </source>
</reference>
<dbReference type="AlphaFoldDB" id="A0A2K1IR49"/>
<evidence type="ECO:0000313" key="2">
    <source>
        <dbReference type="EnsemblPlants" id="PAC:32915947.CDS.1"/>
    </source>
</evidence>
<protein>
    <submittedName>
        <fullName evidence="1 2">Uncharacterized protein</fullName>
    </submittedName>
</protein>
<dbReference type="Gramene" id="Pp3c21_8117V3.1">
    <property type="protein sequence ID" value="PAC:32915947.CDS.1"/>
    <property type="gene ID" value="Pp3c21_8117"/>
</dbReference>
<evidence type="ECO:0000313" key="1">
    <source>
        <dbReference type="EMBL" id="PNR31751.1"/>
    </source>
</evidence>
<evidence type="ECO:0000313" key="3">
    <source>
        <dbReference type="Proteomes" id="UP000006727"/>
    </source>
</evidence>
<dbReference type="InParanoid" id="A0A2K1IR49"/>
<organism evidence="1">
    <name type="scientific">Physcomitrium patens</name>
    <name type="common">Spreading-leaved earth moss</name>
    <name type="synonym">Physcomitrella patens</name>
    <dbReference type="NCBI Taxonomy" id="3218"/>
    <lineage>
        <taxon>Eukaryota</taxon>
        <taxon>Viridiplantae</taxon>
        <taxon>Streptophyta</taxon>
        <taxon>Embryophyta</taxon>
        <taxon>Bryophyta</taxon>
        <taxon>Bryophytina</taxon>
        <taxon>Bryopsida</taxon>
        <taxon>Funariidae</taxon>
        <taxon>Funariales</taxon>
        <taxon>Funariaceae</taxon>
        <taxon>Physcomitrium</taxon>
    </lineage>
</organism>
<reference evidence="1 3" key="1">
    <citation type="journal article" date="2008" name="Science">
        <title>The Physcomitrella genome reveals evolutionary insights into the conquest of land by plants.</title>
        <authorList>
            <person name="Rensing S."/>
            <person name="Lang D."/>
            <person name="Zimmer A."/>
            <person name="Terry A."/>
            <person name="Salamov A."/>
            <person name="Shapiro H."/>
            <person name="Nishiyama T."/>
            <person name="Perroud P.-F."/>
            <person name="Lindquist E."/>
            <person name="Kamisugi Y."/>
            <person name="Tanahashi T."/>
            <person name="Sakakibara K."/>
            <person name="Fujita T."/>
            <person name="Oishi K."/>
            <person name="Shin-I T."/>
            <person name="Kuroki Y."/>
            <person name="Toyoda A."/>
            <person name="Suzuki Y."/>
            <person name="Hashimoto A."/>
            <person name="Yamaguchi K."/>
            <person name="Sugano A."/>
            <person name="Kohara Y."/>
            <person name="Fujiyama A."/>
            <person name="Anterola A."/>
            <person name="Aoki S."/>
            <person name="Ashton N."/>
            <person name="Barbazuk W.B."/>
            <person name="Barker E."/>
            <person name="Bennetzen J."/>
            <person name="Bezanilla M."/>
            <person name="Blankenship R."/>
            <person name="Cho S.H."/>
            <person name="Dutcher S."/>
            <person name="Estelle M."/>
            <person name="Fawcett J.A."/>
            <person name="Gundlach H."/>
            <person name="Hanada K."/>
            <person name="Heyl A."/>
            <person name="Hicks K.A."/>
            <person name="Hugh J."/>
            <person name="Lohr M."/>
            <person name="Mayer K."/>
            <person name="Melkozernov A."/>
            <person name="Murata T."/>
            <person name="Nelson D."/>
            <person name="Pils B."/>
            <person name="Prigge M."/>
            <person name="Reiss B."/>
            <person name="Renner T."/>
            <person name="Rombauts S."/>
            <person name="Rushton P."/>
            <person name="Sanderfoot A."/>
            <person name="Schween G."/>
            <person name="Shiu S.-H."/>
            <person name="Stueber K."/>
            <person name="Theodoulou F.L."/>
            <person name="Tu H."/>
            <person name="Van de Peer Y."/>
            <person name="Verrier P.J."/>
            <person name="Waters E."/>
            <person name="Wood A."/>
            <person name="Yang L."/>
            <person name="Cove D."/>
            <person name="Cuming A."/>
            <person name="Hasebe M."/>
            <person name="Lucas S."/>
            <person name="Mishler D.B."/>
            <person name="Reski R."/>
            <person name="Grigoriev I."/>
            <person name="Quatrano R.S."/>
            <person name="Boore J.L."/>
        </authorList>
    </citation>
    <scope>NUCLEOTIDE SEQUENCE [LARGE SCALE GENOMIC DNA]</scope>
    <source>
        <strain evidence="2 3">cv. Gransden 2004</strain>
    </source>
</reference>
<gene>
    <name evidence="1" type="ORF">PHYPA_025874</name>
</gene>
<name>A0A2K1IR49_PHYPA</name>